<feature type="compositionally biased region" description="Polar residues" evidence="6">
    <location>
        <begin position="149"/>
        <end position="165"/>
    </location>
</feature>
<feature type="domain" description="Zn(2)-C6 fungal-type" evidence="7">
    <location>
        <begin position="12"/>
        <end position="45"/>
    </location>
</feature>
<keyword evidence="2" id="KW-0805">Transcription regulation</keyword>
<dbReference type="PANTHER" id="PTHR31845:SF17">
    <property type="entry name" value="ZN(II)2CYS6 TRANSCRIPTION FACTOR (EUROFUNG)"/>
    <property type="match status" value="1"/>
</dbReference>
<comment type="caution">
    <text evidence="8">The sequence shown here is derived from an EMBL/GenBank/DDBJ whole genome shotgun (WGS) entry which is preliminary data.</text>
</comment>
<keyword evidence="9" id="KW-1185">Reference proteome</keyword>
<keyword evidence="5" id="KW-0539">Nucleus</keyword>
<dbReference type="PROSITE" id="PS50048">
    <property type="entry name" value="ZN2_CY6_FUNGAL_2"/>
    <property type="match status" value="1"/>
</dbReference>
<dbReference type="EMBL" id="JAULSW010000010">
    <property type="protein sequence ID" value="KAK3368416.1"/>
    <property type="molecule type" value="Genomic_DNA"/>
</dbReference>
<dbReference type="SMART" id="SM00066">
    <property type="entry name" value="GAL4"/>
    <property type="match status" value="1"/>
</dbReference>
<dbReference type="InterPro" id="IPR036864">
    <property type="entry name" value="Zn2-C6_fun-type_DNA-bd_sf"/>
</dbReference>
<name>A0AAE0K2Z3_9PEZI</name>
<keyword evidence="3" id="KW-0238">DNA-binding</keyword>
<dbReference type="Pfam" id="PF00172">
    <property type="entry name" value="Zn_clus"/>
    <property type="match status" value="1"/>
</dbReference>
<dbReference type="AlphaFoldDB" id="A0AAE0K2Z3"/>
<evidence type="ECO:0000313" key="8">
    <source>
        <dbReference type="EMBL" id="KAK3368416.1"/>
    </source>
</evidence>
<dbReference type="PANTHER" id="PTHR31845">
    <property type="entry name" value="FINGER DOMAIN PROTEIN, PUTATIVE-RELATED"/>
    <property type="match status" value="1"/>
</dbReference>
<dbReference type="CDD" id="cd00067">
    <property type="entry name" value="GAL4"/>
    <property type="match status" value="1"/>
</dbReference>
<evidence type="ECO:0000256" key="4">
    <source>
        <dbReference type="ARBA" id="ARBA00023163"/>
    </source>
</evidence>
<protein>
    <recommendedName>
        <fullName evidence="7">Zn(2)-C6 fungal-type domain-containing protein</fullName>
    </recommendedName>
</protein>
<comment type="subcellular location">
    <subcellularLocation>
        <location evidence="1">Nucleus</location>
    </subcellularLocation>
</comment>
<gene>
    <name evidence="8" type="ORF">B0H63DRAFT_488428</name>
</gene>
<dbReference type="InterPro" id="IPR051089">
    <property type="entry name" value="prtT"/>
</dbReference>
<dbReference type="GO" id="GO:0005634">
    <property type="term" value="C:nucleus"/>
    <property type="evidence" value="ECO:0007669"/>
    <property type="project" value="UniProtKB-SubCell"/>
</dbReference>
<dbReference type="InterPro" id="IPR001138">
    <property type="entry name" value="Zn2Cys6_DnaBD"/>
</dbReference>
<organism evidence="8 9">
    <name type="scientific">Podospora didyma</name>
    <dbReference type="NCBI Taxonomy" id="330526"/>
    <lineage>
        <taxon>Eukaryota</taxon>
        <taxon>Fungi</taxon>
        <taxon>Dikarya</taxon>
        <taxon>Ascomycota</taxon>
        <taxon>Pezizomycotina</taxon>
        <taxon>Sordariomycetes</taxon>
        <taxon>Sordariomycetidae</taxon>
        <taxon>Sordariales</taxon>
        <taxon>Podosporaceae</taxon>
        <taxon>Podospora</taxon>
    </lineage>
</organism>
<proteinExistence type="predicted"/>
<sequence>MPRKHNPQNRLACDRCHSQKLRCQRQEGQGGGCQRCTRANATCVFSPRQRRVTACPPQPSPEQQQLLPTPPLLDETLLLSDCQHDTQLTSTSVTQLPAESLHLDFSAFDAIDPGSLSDWSGLLAFGSPPNLSSGGSEWEDMQIVDTVPSLSPDSSADTDIPSSVNDFPAAGTTDRNCLSPEELDPIPSSVRLLADLNVRLYEHAETLPPLPTAAATAVPSPPAVPSRENTNLFAIDETFHMTQALIDVVNRLYPSTPTMFSPDQSTVLLLLSCANRVFDIYQVMISHMRFCLLHKITPVGRDGKGIRLPQLRIGTFAPPTPAALTMHMLMVILMASNLFDQLQEVLGVWRQSNKARPVRSSHDPVEIELAVGKKTCFPDFTEDAKSEVVRRAGDVAGEIVSTRELLLSKSGLKGGASSLSKSTSIFMS</sequence>
<keyword evidence="4" id="KW-0804">Transcription</keyword>
<dbReference type="SUPFAM" id="SSF57701">
    <property type="entry name" value="Zn2/Cys6 DNA-binding domain"/>
    <property type="match status" value="1"/>
</dbReference>
<evidence type="ECO:0000256" key="6">
    <source>
        <dbReference type="SAM" id="MobiDB-lite"/>
    </source>
</evidence>
<dbReference type="PROSITE" id="PS00463">
    <property type="entry name" value="ZN2_CY6_FUNGAL_1"/>
    <property type="match status" value="1"/>
</dbReference>
<reference evidence="8" key="1">
    <citation type="journal article" date="2023" name="Mol. Phylogenet. Evol.">
        <title>Genome-scale phylogeny and comparative genomics of the fungal order Sordariales.</title>
        <authorList>
            <person name="Hensen N."/>
            <person name="Bonometti L."/>
            <person name="Westerberg I."/>
            <person name="Brannstrom I.O."/>
            <person name="Guillou S."/>
            <person name="Cros-Aarteil S."/>
            <person name="Calhoun S."/>
            <person name="Haridas S."/>
            <person name="Kuo A."/>
            <person name="Mondo S."/>
            <person name="Pangilinan J."/>
            <person name="Riley R."/>
            <person name="LaButti K."/>
            <person name="Andreopoulos B."/>
            <person name="Lipzen A."/>
            <person name="Chen C."/>
            <person name="Yan M."/>
            <person name="Daum C."/>
            <person name="Ng V."/>
            <person name="Clum A."/>
            <person name="Steindorff A."/>
            <person name="Ohm R.A."/>
            <person name="Martin F."/>
            <person name="Silar P."/>
            <person name="Natvig D.O."/>
            <person name="Lalanne C."/>
            <person name="Gautier V."/>
            <person name="Ament-Velasquez S.L."/>
            <person name="Kruys A."/>
            <person name="Hutchinson M.I."/>
            <person name="Powell A.J."/>
            <person name="Barry K."/>
            <person name="Miller A.N."/>
            <person name="Grigoriev I.V."/>
            <person name="Debuchy R."/>
            <person name="Gladieux P."/>
            <person name="Hiltunen Thoren M."/>
            <person name="Johannesson H."/>
        </authorList>
    </citation>
    <scope>NUCLEOTIDE SEQUENCE</scope>
    <source>
        <strain evidence="8">CBS 232.78</strain>
    </source>
</reference>
<feature type="region of interest" description="Disordered" evidence="6">
    <location>
        <begin position="149"/>
        <end position="181"/>
    </location>
</feature>
<dbReference type="GO" id="GO:0008270">
    <property type="term" value="F:zinc ion binding"/>
    <property type="evidence" value="ECO:0007669"/>
    <property type="project" value="InterPro"/>
</dbReference>
<dbReference type="Proteomes" id="UP001285441">
    <property type="component" value="Unassembled WGS sequence"/>
</dbReference>
<evidence type="ECO:0000256" key="2">
    <source>
        <dbReference type="ARBA" id="ARBA00023015"/>
    </source>
</evidence>
<dbReference type="GO" id="GO:0000981">
    <property type="term" value="F:DNA-binding transcription factor activity, RNA polymerase II-specific"/>
    <property type="evidence" value="ECO:0007669"/>
    <property type="project" value="InterPro"/>
</dbReference>
<evidence type="ECO:0000259" key="7">
    <source>
        <dbReference type="PROSITE" id="PS50048"/>
    </source>
</evidence>
<dbReference type="GO" id="GO:0000976">
    <property type="term" value="F:transcription cis-regulatory region binding"/>
    <property type="evidence" value="ECO:0007669"/>
    <property type="project" value="TreeGrafter"/>
</dbReference>
<accession>A0AAE0K2Z3</accession>
<evidence type="ECO:0000256" key="3">
    <source>
        <dbReference type="ARBA" id="ARBA00023125"/>
    </source>
</evidence>
<evidence type="ECO:0000256" key="5">
    <source>
        <dbReference type="ARBA" id="ARBA00023242"/>
    </source>
</evidence>
<reference evidence="8" key="2">
    <citation type="submission" date="2023-06" db="EMBL/GenBank/DDBJ databases">
        <authorList>
            <consortium name="Lawrence Berkeley National Laboratory"/>
            <person name="Haridas S."/>
            <person name="Hensen N."/>
            <person name="Bonometti L."/>
            <person name="Westerberg I."/>
            <person name="Brannstrom I.O."/>
            <person name="Guillou S."/>
            <person name="Cros-Aarteil S."/>
            <person name="Calhoun S."/>
            <person name="Kuo A."/>
            <person name="Mondo S."/>
            <person name="Pangilinan J."/>
            <person name="Riley R."/>
            <person name="LaButti K."/>
            <person name="Andreopoulos B."/>
            <person name="Lipzen A."/>
            <person name="Chen C."/>
            <person name="Yanf M."/>
            <person name="Daum C."/>
            <person name="Ng V."/>
            <person name="Clum A."/>
            <person name="Steindorff A."/>
            <person name="Ohm R."/>
            <person name="Martin F."/>
            <person name="Silar P."/>
            <person name="Natvig D."/>
            <person name="Lalanne C."/>
            <person name="Gautier V."/>
            <person name="Ament-velasquez S.L."/>
            <person name="Kruys A."/>
            <person name="Hutchinson M.I."/>
            <person name="Powell A.J."/>
            <person name="Barry K."/>
            <person name="Miller A.N."/>
            <person name="Grigoriev I.V."/>
            <person name="Debuchy R."/>
            <person name="Gladieux P."/>
            <person name="Thoren M.H."/>
            <person name="Johannesson H."/>
        </authorList>
    </citation>
    <scope>NUCLEOTIDE SEQUENCE</scope>
    <source>
        <strain evidence="8">CBS 232.78</strain>
    </source>
</reference>
<evidence type="ECO:0000256" key="1">
    <source>
        <dbReference type="ARBA" id="ARBA00004123"/>
    </source>
</evidence>
<dbReference type="Gene3D" id="4.10.240.10">
    <property type="entry name" value="Zn(2)-C6 fungal-type DNA-binding domain"/>
    <property type="match status" value="1"/>
</dbReference>
<evidence type="ECO:0000313" key="9">
    <source>
        <dbReference type="Proteomes" id="UP001285441"/>
    </source>
</evidence>